<comment type="caution">
    <text evidence="4">The sequence shown here is derived from an EMBL/GenBank/DDBJ whole genome shotgun (WGS) entry which is preliminary data.</text>
</comment>
<dbReference type="GO" id="GO:0032259">
    <property type="term" value="P:methylation"/>
    <property type="evidence" value="ECO:0007669"/>
    <property type="project" value="UniProtKB-KW"/>
</dbReference>
<keyword evidence="5" id="KW-1185">Reference proteome</keyword>
<dbReference type="HOGENOM" id="CLU_010595_7_1_1"/>
<evidence type="ECO:0000313" key="4">
    <source>
        <dbReference type="EMBL" id="KEF52120.1"/>
    </source>
</evidence>
<dbReference type="PROSITE" id="PS01184">
    <property type="entry name" value="UBIE_2"/>
    <property type="match status" value="1"/>
</dbReference>
<reference evidence="4 5" key="1">
    <citation type="submission" date="2013-03" db="EMBL/GenBank/DDBJ databases">
        <title>The Genome Sequence of Exophiala aquamarina CBS 119918.</title>
        <authorList>
            <consortium name="The Broad Institute Genomics Platform"/>
            <person name="Cuomo C."/>
            <person name="de Hoog S."/>
            <person name="Gorbushina A."/>
            <person name="Walker B."/>
            <person name="Young S.K."/>
            <person name="Zeng Q."/>
            <person name="Gargeya S."/>
            <person name="Fitzgerald M."/>
            <person name="Haas B."/>
            <person name="Abouelleil A."/>
            <person name="Allen A.W."/>
            <person name="Alvarado L."/>
            <person name="Arachchi H.M."/>
            <person name="Berlin A.M."/>
            <person name="Chapman S.B."/>
            <person name="Gainer-Dewar J."/>
            <person name="Goldberg J."/>
            <person name="Griggs A."/>
            <person name="Gujja S."/>
            <person name="Hansen M."/>
            <person name="Howarth C."/>
            <person name="Imamovic A."/>
            <person name="Ireland A."/>
            <person name="Larimer J."/>
            <person name="McCowan C."/>
            <person name="Murphy C."/>
            <person name="Pearson M."/>
            <person name="Poon T.W."/>
            <person name="Priest M."/>
            <person name="Roberts A."/>
            <person name="Saif S."/>
            <person name="Shea T."/>
            <person name="Sisk P."/>
            <person name="Sykes S."/>
            <person name="Wortman J."/>
            <person name="Nusbaum C."/>
            <person name="Birren B."/>
        </authorList>
    </citation>
    <scope>NUCLEOTIDE SEQUENCE [LARGE SCALE GENOMIC DNA]</scope>
    <source>
        <strain evidence="4 5">CBS 119918</strain>
    </source>
</reference>
<accession>A0A072P951</accession>
<dbReference type="EMBL" id="AMGV01000019">
    <property type="protein sequence ID" value="KEF52120.1"/>
    <property type="molecule type" value="Genomic_DNA"/>
</dbReference>
<keyword evidence="2" id="KW-0808">Transferase</keyword>
<keyword evidence="3" id="KW-0949">S-adenosyl-L-methionine</keyword>
<organism evidence="4 5">
    <name type="scientific">Exophiala aquamarina CBS 119918</name>
    <dbReference type="NCBI Taxonomy" id="1182545"/>
    <lineage>
        <taxon>Eukaryota</taxon>
        <taxon>Fungi</taxon>
        <taxon>Dikarya</taxon>
        <taxon>Ascomycota</taxon>
        <taxon>Pezizomycotina</taxon>
        <taxon>Eurotiomycetes</taxon>
        <taxon>Chaetothyriomycetidae</taxon>
        <taxon>Chaetothyriales</taxon>
        <taxon>Herpotrichiellaceae</taxon>
        <taxon>Exophiala</taxon>
    </lineage>
</organism>
<dbReference type="CDD" id="cd02440">
    <property type="entry name" value="AdoMet_MTases"/>
    <property type="match status" value="1"/>
</dbReference>
<dbReference type="InterPro" id="IPR023576">
    <property type="entry name" value="UbiE/COQ5_MeTrFase_CS"/>
</dbReference>
<evidence type="ECO:0000256" key="1">
    <source>
        <dbReference type="ARBA" id="ARBA00022603"/>
    </source>
</evidence>
<dbReference type="Gene3D" id="3.40.50.150">
    <property type="entry name" value="Vaccinia Virus protein VP39"/>
    <property type="match status" value="1"/>
</dbReference>
<dbReference type="OrthoDB" id="2013972at2759"/>
<dbReference type="InterPro" id="IPR029063">
    <property type="entry name" value="SAM-dependent_MTases_sf"/>
</dbReference>
<evidence type="ECO:0000256" key="3">
    <source>
        <dbReference type="ARBA" id="ARBA00022691"/>
    </source>
</evidence>
<dbReference type="RefSeq" id="XP_013254710.1">
    <property type="nucleotide sequence ID" value="XM_013399256.1"/>
</dbReference>
<dbReference type="Pfam" id="PF13489">
    <property type="entry name" value="Methyltransf_23"/>
    <property type="match status" value="1"/>
</dbReference>
<proteinExistence type="predicted"/>
<evidence type="ECO:0000256" key="2">
    <source>
        <dbReference type="ARBA" id="ARBA00022679"/>
    </source>
</evidence>
<gene>
    <name evidence="4" type="ORF">A1O9_11746</name>
</gene>
<name>A0A072P951_9EURO</name>
<evidence type="ECO:0008006" key="6">
    <source>
        <dbReference type="Google" id="ProtNLM"/>
    </source>
</evidence>
<dbReference type="GO" id="GO:0008168">
    <property type="term" value="F:methyltransferase activity"/>
    <property type="evidence" value="ECO:0007669"/>
    <property type="project" value="UniProtKB-KW"/>
</dbReference>
<dbReference type="GeneID" id="25286643"/>
<dbReference type="AlphaFoldDB" id="A0A072P951"/>
<dbReference type="VEuPathDB" id="FungiDB:A1O9_11746"/>
<dbReference type="SUPFAM" id="SSF53335">
    <property type="entry name" value="S-adenosyl-L-methionine-dependent methyltransferases"/>
    <property type="match status" value="1"/>
</dbReference>
<keyword evidence="1" id="KW-0489">Methyltransferase</keyword>
<sequence>MAQLNAPDEPVAIDENVLINSSRNTDTTSLATFITNYRVENGRRYHAFDTLQYYQPNDEIAQEHLDICHALCLKTFDNKSHLAPLSPHIHMALDIGTGTGIWAIDFADEFPAAQVIGTDLSPIQPSWVPPNCKFVIDDAEGEWDYPENSVDYIHIRSLFGSIKDWPRFYTQCLRVLKPGGYIEQLEFSPGFTSEDGTVTPETPMGEWGSWGLKVFAIIEREVLVYQKMAGWMRDAGFEDVVERPVKWPIGPWPKDKKLKELGLWCRAHIDIGLENWSLRGFTGILGWTVEEVTVHCAKMRRDLRDKKLHGIHEMAVVYARKPAP</sequence>
<dbReference type="Proteomes" id="UP000027920">
    <property type="component" value="Unassembled WGS sequence"/>
</dbReference>
<dbReference type="STRING" id="1182545.A0A072P951"/>
<dbReference type="PANTHER" id="PTHR43591">
    <property type="entry name" value="METHYLTRANSFERASE"/>
    <property type="match status" value="1"/>
</dbReference>
<evidence type="ECO:0000313" key="5">
    <source>
        <dbReference type="Proteomes" id="UP000027920"/>
    </source>
</evidence>
<protein>
    <recommendedName>
        <fullName evidence="6">Methyltransferase</fullName>
    </recommendedName>
</protein>
<dbReference type="PANTHER" id="PTHR43591:SF10">
    <property type="entry name" value="ABC TRANSMEMBRANE TYPE-1 DOMAIN-CONTAINING PROTEIN-RELATED"/>
    <property type="match status" value="1"/>
</dbReference>